<proteinExistence type="predicted"/>
<dbReference type="EMBL" id="CAXHTA020000008">
    <property type="protein sequence ID" value="CAL5223378.1"/>
    <property type="molecule type" value="Genomic_DNA"/>
</dbReference>
<feature type="coiled-coil region" evidence="1">
    <location>
        <begin position="6"/>
        <end position="40"/>
    </location>
</feature>
<feature type="coiled-coil region" evidence="1">
    <location>
        <begin position="99"/>
        <end position="207"/>
    </location>
</feature>
<evidence type="ECO:0000313" key="3">
    <source>
        <dbReference type="Proteomes" id="UP001497392"/>
    </source>
</evidence>
<keyword evidence="1" id="KW-0175">Coiled coil</keyword>
<gene>
    <name evidence="2" type="primary">g5884</name>
    <name evidence="2" type="ORF">VP750_LOCUS5037</name>
</gene>
<evidence type="ECO:0000313" key="2">
    <source>
        <dbReference type="EMBL" id="CAL5223378.1"/>
    </source>
</evidence>
<organism evidence="2 3">
    <name type="scientific">Coccomyxa viridis</name>
    <dbReference type="NCBI Taxonomy" id="1274662"/>
    <lineage>
        <taxon>Eukaryota</taxon>
        <taxon>Viridiplantae</taxon>
        <taxon>Chlorophyta</taxon>
        <taxon>core chlorophytes</taxon>
        <taxon>Trebouxiophyceae</taxon>
        <taxon>Trebouxiophyceae incertae sedis</taxon>
        <taxon>Coccomyxaceae</taxon>
        <taxon>Coccomyxa</taxon>
    </lineage>
</organism>
<keyword evidence="3" id="KW-1185">Reference proteome</keyword>
<accession>A0ABP1FYX7</accession>
<comment type="caution">
    <text evidence="2">The sequence shown here is derived from an EMBL/GenBank/DDBJ whole genome shotgun (WGS) entry which is preliminary data.</text>
</comment>
<sequence>MELELALDERDAMDQLREERDEALALLQRVEASRNDLARQQGQYKGRIAKVHCAQLEKERDSLLRRVNSTPDRCRADKQLLQAQAKKAVKLVYTTQTQVKQLEQAIEQKAQDHEELAEFASLELSATAESEQALAGRVAELEAQLTEHMAAQDSTQAQLSSAQAALAQAEEKVRQLTAAHSSCAETAERAQKELRVLRGTCQQLTHDRMQSIANVRKAESEVDLIHQANEQMFRYLKYVQQRLSSHTAELEASPELLKLLRDLHMWCARESSGRCVMPATPIVCGSSTGKQASKTCGSTPVYRSQAMRPALMASCRSRLNP</sequence>
<name>A0ABP1FYX7_9CHLO</name>
<reference evidence="2 3" key="1">
    <citation type="submission" date="2024-06" db="EMBL/GenBank/DDBJ databases">
        <authorList>
            <person name="Kraege A."/>
            <person name="Thomma B."/>
        </authorList>
    </citation>
    <scope>NUCLEOTIDE SEQUENCE [LARGE SCALE GENOMIC DNA]</scope>
</reference>
<protein>
    <submittedName>
        <fullName evidence="2">G5884 protein</fullName>
    </submittedName>
</protein>
<dbReference type="Proteomes" id="UP001497392">
    <property type="component" value="Unassembled WGS sequence"/>
</dbReference>
<evidence type="ECO:0000256" key="1">
    <source>
        <dbReference type="SAM" id="Coils"/>
    </source>
</evidence>